<dbReference type="Gene3D" id="3.40.50.1820">
    <property type="entry name" value="alpha/beta hydrolase"/>
    <property type="match status" value="1"/>
</dbReference>
<dbReference type="PANTHER" id="PTHR48098:SF3">
    <property type="entry name" value="IRON(III) ENTEROBACTIN ESTERASE"/>
    <property type="match status" value="1"/>
</dbReference>
<gene>
    <name evidence="1" type="ORF">HNR30_000141</name>
</gene>
<dbReference type="RefSeq" id="WP_181607191.1">
    <property type="nucleotide sequence ID" value="NZ_BAABAM010000001.1"/>
</dbReference>
<comment type="caution">
    <text evidence="1">The sequence shown here is derived from an EMBL/GenBank/DDBJ whole genome shotgun (WGS) entry which is preliminary data.</text>
</comment>
<dbReference type="AlphaFoldDB" id="A0A7W0HMU3"/>
<dbReference type="InterPro" id="IPR050583">
    <property type="entry name" value="Mycobacterial_A85_antigen"/>
</dbReference>
<dbReference type="EMBL" id="JACDUR010000001">
    <property type="protein sequence ID" value="MBA2888806.1"/>
    <property type="molecule type" value="Genomic_DNA"/>
</dbReference>
<keyword evidence="2" id="KW-1185">Reference proteome</keyword>
<dbReference type="InterPro" id="IPR000801">
    <property type="entry name" value="Esterase-like"/>
</dbReference>
<dbReference type="Proteomes" id="UP000530928">
    <property type="component" value="Unassembled WGS sequence"/>
</dbReference>
<dbReference type="SUPFAM" id="SSF53474">
    <property type="entry name" value="alpha/beta-Hydrolases"/>
    <property type="match status" value="1"/>
</dbReference>
<accession>A0A7W0HMU3</accession>
<organism evidence="1 2">
    <name type="scientific">Nonomuraea soli</name>
    <dbReference type="NCBI Taxonomy" id="1032476"/>
    <lineage>
        <taxon>Bacteria</taxon>
        <taxon>Bacillati</taxon>
        <taxon>Actinomycetota</taxon>
        <taxon>Actinomycetes</taxon>
        <taxon>Streptosporangiales</taxon>
        <taxon>Streptosporangiaceae</taxon>
        <taxon>Nonomuraea</taxon>
    </lineage>
</organism>
<dbReference type="InterPro" id="IPR029058">
    <property type="entry name" value="AB_hydrolase_fold"/>
</dbReference>
<sequence length="237" mass="26482">MRRELSDGVLAYGHWGRPMLAFPSEQGQAADFENNGMLAAVGHLVEAGRVKIYCVPSNDAQSWSNRHLPMEARAKSHEDYERWILDRVVPAIHGDCAGPAEIMLFGCSLGAFHAANLALRRADLFPLALCLSGTYDPSHWYGWGERGESAYFNNPLDYVPNLHGDHLDWLRGRLSLLLVCGQGQWEDTTGALESTKRLAAVLAAKGIRHELDLWGHDVPHDWPSWRAQLAHHLGRFV</sequence>
<reference evidence="1 2" key="1">
    <citation type="submission" date="2020-07" db="EMBL/GenBank/DDBJ databases">
        <title>Genomic Encyclopedia of Type Strains, Phase IV (KMG-IV): sequencing the most valuable type-strain genomes for metagenomic binning, comparative biology and taxonomic classification.</title>
        <authorList>
            <person name="Goeker M."/>
        </authorList>
    </citation>
    <scope>NUCLEOTIDE SEQUENCE [LARGE SCALE GENOMIC DNA]</scope>
    <source>
        <strain evidence="1 2">DSM 45533</strain>
    </source>
</reference>
<dbReference type="PANTHER" id="PTHR48098">
    <property type="entry name" value="ENTEROCHELIN ESTERASE-RELATED"/>
    <property type="match status" value="1"/>
</dbReference>
<protein>
    <submittedName>
        <fullName evidence="1">Esterase/lipase superfamily enzyme</fullName>
    </submittedName>
</protein>
<evidence type="ECO:0000313" key="1">
    <source>
        <dbReference type="EMBL" id="MBA2888806.1"/>
    </source>
</evidence>
<proteinExistence type="predicted"/>
<name>A0A7W0HMU3_9ACTN</name>
<evidence type="ECO:0000313" key="2">
    <source>
        <dbReference type="Proteomes" id="UP000530928"/>
    </source>
</evidence>
<dbReference type="Pfam" id="PF00756">
    <property type="entry name" value="Esterase"/>
    <property type="match status" value="1"/>
</dbReference>